<feature type="region of interest" description="Disordered" evidence="1">
    <location>
        <begin position="300"/>
        <end position="330"/>
    </location>
</feature>
<evidence type="ECO:0000313" key="3">
    <source>
        <dbReference type="Proteomes" id="UP000737018"/>
    </source>
</evidence>
<gene>
    <name evidence="2" type="ORF">CMV_008590</name>
</gene>
<feature type="compositionally biased region" description="Polar residues" evidence="1">
    <location>
        <begin position="301"/>
        <end position="330"/>
    </location>
</feature>
<accession>A0A8J4VZE7</accession>
<dbReference type="PANTHER" id="PTHR16199:SF4">
    <property type="entry name" value="CONDENSIN-2 COMPLEX SUBUNIT G2"/>
    <property type="match status" value="1"/>
</dbReference>
<comment type="caution">
    <text evidence="2">The sequence shown here is derived from an EMBL/GenBank/DDBJ whole genome shotgun (WGS) entry which is preliminary data.</text>
</comment>
<sequence>MFRLTQKIKVVRVALLQWGGSNARGLIQSVSEKMNLLTSLELECHLASEPCYKRALNKLLDGEKVKFLFAAASTARAQSSVIKIVSTISPDDAAGPFEECMGLVTNCSGISDNVEKQAEVRSAHKFFQSCDGFDDMFEALTVRLQKTAYRCHKKFGTEIPKNSFSSTKRKKSMSSGKISDKWKCVGGKKAFDFEKDYSIAVGIAWQIRDLLISEDSRKAILGSQTLEMSFIALKIISDSLNISSQKDCGTRNNSTDSSRSLPELTVLDQTMDHMLNCTEKLLGAGDSGKYRKLPSELGQAYSKTGSSHRQGNKKPQTDASSPSAHDSPNIEQKRVLIKVKMLTASLKFMVDATMMAFDVANNLLDLITSIELHLGSGKAASLVAAAKPWLPDLILALGSGNILKETQGEGIHFHASDRIKVHFPSWLLSLARIELSEMSEFSPEKDDDDRVSESEDFPVFKKLLGMIVTLLKGNPNVLDAVGVIFLTGSVVGLERKDFGLVLGLIHFVCMKLFSRDDKEWGDMMLASLQEIYPQIERELYEENDEDGRQKLHSAQELLEPVWMYHIYETGRVATMEG</sequence>
<dbReference type="GO" id="GO:0005634">
    <property type="term" value="C:nucleus"/>
    <property type="evidence" value="ECO:0007669"/>
    <property type="project" value="TreeGrafter"/>
</dbReference>
<evidence type="ECO:0000256" key="1">
    <source>
        <dbReference type="SAM" id="MobiDB-lite"/>
    </source>
</evidence>
<protein>
    <submittedName>
        <fullName evidence="2">Uncharacterized protein</fullName>
    </submittedName>
</protein>
<proteinExistence type="predicted"/>
<dbReference type="OrthoDB" id="10062843at2759"/>
<dbReference type="GO" id="GO:0000070">
    <property type="term" value="P:mitotic sister chromatid segregation"/>
    <property type="evidence" value="ECO:0007669"/>
    <property type="project" value="TreeGrafter"/>
</dbReference>
<keyword evidence="3" id="KW-1185">Reference proteome</keyword>
<organism evidence="2 3">
    <name type="scientific">Castanea mollissima</name>
    <name type="common">Chinese chestnut</name>
    <dbReference type="NCBI Taxonomy" id="60419"/>
    <lineage>
        <taxon>Eukaryota</taxon>
        <taxon>Viridiplantae</taxon>
        <taxon>Streptophyta</taxon>
        <taxon>Embryophyta</taxon>
        <taxon>Tracheophyta</taxon>
        <taxon>Spermatophyta</taxon>
        <taxon>Magnoliopsida</taxon>
        <taxon>eudicotyledons</taxon>
        <taxon>Gunneridae</taxon>
        <taxon>Pentapetalae</taxon>
        <taxon>rosids</taxon>
        <taxon>fabids</taxon>
        <taxon>Fagales</taxon>
        <taxon>Fagaceae</taxon>
        <taxon>Castanea</taxon>
    </lineage>
</organism>
<evidence type="ECO:0000313" key="2">
    <source>
        <dbReference type="EMBL" id="KAF3967409.1"/>
    </source>
</evidence>
<dbReference type="EMBL" id="JRKL02000902">
    <property type="protein sequence ID" value="KAF3967409.1"/>
    <property type="molecule type" value="Genomic_DNA"/>
</dbReference>
<reference evidence="2" key="1">
    <citation type="submission" date="2020-03" db="EMBL/GenBank/DDBJ databases">
        <title>Castanea mollissima Vanexum genome sequencing.</title>
        <authorList>
            <person name="Staton M."/>
        </authorList>
    </citation>
    <scope>NUCLEOTIDE SEQUENCE</scope>
    <source>
        <tissue evidence="2">Leaf</tissue>
    </source>
</reference>
<dbReference type="Proteomes" id="UP000737018">
    <property type="component" value="Unassembled WGS sequence"/>
</dbReference>
<dbReference type="PANTHER" id="PTHR16199">
    <property type="entry name" value="CONDENSIN-2 COMPLEX SUBUNIT G2"/>
    <property type="match status" value="1"/>
</dbReference>
<name>A0A8J4VZE7_9ROSI</name>
<dbReference type="GO" id="GO:0000796">
    <property type="term" value="C:condensin complex"/>
    <property type="evidence" value="ECO:0007669"/>
    <property type="project" value="TreeGrafter"/>
</dbReference>
<dbReference type="AlphaFoldDB" id="A0A8J4VZE7"/>